<protein>
    <submittedName>
        <fullName evidence="1">Uncharacterized protein</fullName>
    </submittedName>
</protein>
<dbReference type="RefSeq" id="WP_187149869.1">
    <property type="nucleotide sequence ID" value="NZ_LWUJ01000010.1"/>
</dbReference>
<reference evidence="2" key="1">
    <citation type="submission" date="2016-04" db="EMBL/GenBank/DDBJ databases">
        <authorList>
            <person name="Quiroz-Castaneda R.E."/>
            <person name="Martinez-Ocampo F."/>
        </authorList>
    </citation>
    <scope>NUCLEOTIDE SEQUENCE [LARGE SCALE GENOMIC DNA]</scope>
    <source>
        <strain evidence="2">INIFAP01</strain>
    </source>
</reference>
<dbReference type="AlphaFoldDB" id="A0A1A9QDT6"/>
<proteinExistence type="predicted"/>
<comment type="caution">
    <text evidence="1">The sequence shown here is derived from an EMBL/GenBank/DDBJ whole genome shotgun (WGS) entry which is preliminary data.</text>
</comment>
<organism evidence="1 2">
    <name type="scientific">Candidatus Mycoplasma haematobovis</name>
    <dbReference type="NCBI Taxonomy" id="432608"/>
    <lineage>
        <taxon>Bacteria</taxon>
        <taxon>Bacillati</taxon>
        <taxon>Mycoplasmatota</taxon>
        <taxon>Mollicutes</taxon>
        <taxon>Mycoplasmataceae</taxon>
        <taxon>Mycoplasma</taxon>
    </lineage>
</organism>
<name>A0A1A9QDT6_9MOLU</name>
<evidence type="ECO:0000313" key="1">
    <source>
        <dbReference type="EMBL" id="OAL10633.1"/>
    </source>
</evidence>
<sequence>MGKVTSNQNTLGYKYISDISETDRKNKLYESIIKTGAPSWAKNKEDLEKWCKSYEKSPRYWNDASKYCILKNNIRHQLISDGFEPNEEQPAKCAKELFDSYSDSSKTSESYLFAKNKCATQFPKPKAK</sequence>
<accession>A0A1A9QDT6</accession>
<dbReference type="Proteomes" id="UP000077623">
    <property type="component" value="Unassembled WGS sequence"/>
</dbReference>
<gene>
    <name evidence="1" type="ORF">A6V39_01015</name>
</gene>
<dbReference type="STRING" id="432608.A6V39_01015"/>
<keyword evidence="2" id="KW-1185">Reference proteome</keyword>
<dbReference type="EMBL" id="LWUJ01000010">
    <property type="protein sequence ID" value="OAL10633.1"/>
    <property type="molecule type" value="Genomic_DNA"/>
</dbReference>
<evidence type="ECO:0000313" key="2">
    <source>
        <dbReference type="Proteomes" id="UP000077623"/>
    </source>
</evidence>